<evidence type="ECO:0000313" key="2">
    <source>
        <dbReference type="EMBL" id="CAD2173354.1"/>
    </source>
</evidence>
<proteinExistence type="predicted"/>
<dbReference type="Proteomes" id="UP000580250">
    <property type="component" value="Unassembled WGS sequence"/>
</dbReference>
<comment type="caution">
    <text evidence="2">The sequence shown here is derived from an EMBL/GenBank/DDBJ whole genome shotgun (WGS) entry which is preliminary data.</text>
</comment>
<keyword evidence="1" id="KW-1133">Transmembrane helix</keyword>
<accession>A0A6V7VG41</accession>
<evidence type="ECO:0000313" key="3">
    <source>
        <dbReference type="Proteomes" id="UP000580250"/>
    </source>
</evidence>
<sequence>MTSKQFPINKNLFSSLIKTTIFSPIFIVIIFVSLFIFTSEMALAEEAINEVSSPFKNW</sequence>
<dbReference type="AlphaFoldDB" id="A0A6V7VG41"/>
<keyword evidence="1" id="KW-0472">Membrane</keyword>
<gene>
    <name evidence="2" type="ORF">MENT_LOCUS24957</name>
</gene>
<name>A0A6V7VG41_MELEN</name>
<protein>
    <submittedName>
        <fullName evidence="2">Uncharacterized protein</fullName>
    </submittedName>
</protein>
<dbReference type="EMBL" id="CAJEWN010000216">
    <property type="protein sequence ID" value="CAD2173354.1"/>
    <property type="molecule type" value="Genomic_DNA"/>
</dbReference>
<organism evidence="2 3">
    <name type="scientific">Meloidogyne enterolobii</name>
    <name type="common">Root-knot nematode worm</name>
    <name type="synonym">Meloidogyne mayaguensis</name>
    <dbReference type="NCBI Taxonomy" id="390850"/>
    <lineage>
        <taxon>Eukaryota</taxon>
        <taxon>Metazoa</taxon>
        <taxon>Ecdysozoa</taxon>
        <taxon>Nematoda</taxon>
        <taxon>Chromadorea</taxon>
        <taxon>Rhabditida</taxon>
        <taxon>Tylenchina</taxon>
        <taxon>Tylenchomorpha</taxon>
        <taxon>Tylenchoidea</taxon>
        <taxon>Meloidogynidae</taxon>
        <taxon>Meloidogyninae</taxon>
        <taxon>Meloidogyne</taxon>
    </lineage>
</organism>
<feature type="transmembrane region" description="Helical" evidence="1">
    <location>
        <begin position="12"/>
        <end position="37"/>
    </location>
</feature>
<evidence type="ECO:0000256" key="1">
    <source>
        <dbReference type="SAM" id="Phobius"/>
    </source>
</evidence>
<keyword evidence="1" id="KW-0812">Transmembrane</keyword>
<reference evidence="2 3" key="1">
    <citation type="submission" date="2020-08" db="EMBL/GenBank/DDBJ databases">
        <authorList>
            <person name="Koutsovoulos G."/>
            <person name="Danchin GJ E."/>
        </authorList>
    </citation>
    <scope>NUCLEOTIDE SEQUENCE [LARGE SCALE GENOMIC DNA]</scope>
</reference>